<dbReference type="EMBL" id="CACVAP010000033">
    <property type="protein sequence ID" value="CAA6801526.1"/>
    <property type="molecule type" value="Genomic_DNA"/>
</dbReference>
<evidence type="ECO:0000256" key="11">
    <source>
        <dbReference type="ARBA" id="ARBA00023098"/>
    </source>
</evidence>
<comment type="pathway">
    <text evidence="2 13">Glycolipid biosynthesis; lipid IV(A) biosynthesis; lipid IV(A) from (3R)-3-hydroxytetradecanoyl-[acyl-carrier-protein] and UDP-N-acetyl-alpha-D-glucosamine: step 6/6.</text>
</comment>
<dbReference type="GO" id="GO:0009029">
    <property type="term" value="F:lipid-A 4'-kinase activity"/>
    <property type="evidence" value="ECO:0007669"/>
    <property type="project" value="UniProtKB-UniRule"/>
</dbReference>
<dbReference type="InterPro" id="IPR003758">
    <property type="entry name" value="LpxK"/>
</dbReference>
<keyword evidence="5 13" id="KW-0444">Lipid biosynthesis</keyword>
<evidence type="ECO:0000256" key="8">
    <source>
        <dbReference type="ARBA" id="ARBA00022741"/>
    </source>
</evidence>
<evidence type="ECO:0000256" key="14">
    <source>
        <dbReference type="SAM" id="Phobius"/>
    </source>
</evidence>
<keyword evidence="14" id="KW-0472">Membrane</keyword>
<evidence type="ECO:0000256" key="2">
    <source>
        <dbReference type="ARBA" id="ARBA00004870"/>
    </source>
</evidence>
<dbReference type="EC" id="2.7.1.130" evidence="3 13"/>
<dbReference type="PANTHER" id="PTHR42724">
    <property type="entry name" value="TETRAACYLDISACCHARIDE 4'-KINASE"/>
    <property type="match status" value="1"/>
</dbReference>
<keyword evidence="6 13" id="KW-0441">Lipid A biosynthesis</keyword>
<dbReference type="InterPro" id="IPR027417">
    <property type="entry name" value="P-loop_NTPase"/>
</dbReference>
<dbReference type="PANTHER" id="PTHR42724:SF1">
    <property type="entry name" value="TETRAACYLDISACCHARIDE 4'-KINASE, MITOCHONDRIAL-RELATED"/>
    <property type="match status" value="1"/>
</dbReference>
<feature type="transmembrane region" description="Helical" evidence="14">
    <location>
        <begin position="37"/>
        <end position="56"/>
    </location>
</feature>
<dbReference type="Pfam" id="PF02606">
    <property type="entry name" value="LpxK"/>
    <property type="match status" value="1"/>
</dbReference>
<keyword evidence="10 13" id="KW-0067">ATP-binding</keyword>
<sequence length="325" mass="37353">MMKLNVFVMPLKKLRMNTSSLTVFFERLFFKPNLLDWVLILLLSPFSLLYASIMLFRRLLSFKKSYSVAIVSIGNLTVGGSGKTPFVIALAKNYENACIISRGYGRESKGLVEVSRRGQILSDVFNSGDEAMLMAKSLPQASIIVSEDREIAIEKAIEDGVKVIFLDDGFNRVNIKKYEILLFPKKIINYFTFPFGPFREFFFMKYMANLALYENIDFKRLVNIENKTEKMLLVTAISNPERLNSFLPEGVIGQVYFEDHAYFNEADLREKFVDFGATSLLITQKDEVKMEGFQLPLSVMKLELEIKDSILENINTYIKEYNNAR</sequence>
<keyword evidence="9 13" id="KW-0418">Kinase</keyword>
<evidence type="ECO:0000256" key="7">
    <source>
        <dbReference type="ARBA" id="ARBA00022679"/>
    </source>
</evidence>
<dbReference type="GO" id="GO:0009244">
    <property type="term" value="P:lipopolysaccharide core region biosynthetic process"/>
    <property type="evidence" value="ECO:0007669"/>
    <property type="project" value="TreeGrafter"/>
</dbReference>
<keyword evidence="7 13" id="KW-0808">Transferase</keyword>
<comment type="similarity">
    <text evidence="13">Belongs to the LpxK family.</text>
</comment>
<keyword evidence="11 13" id="KW-0443">Lipid metabolism</keyword>
<evidence type="ECO:0000256" key="10">
    <source>
        <dbReference type="ARBA" id="ARBA00022840"/>
    </source>
</evidence>
<evidence type="ECO:0000256" key="13">
    <source>
        <dbReference type="HAMAP-Rule" id="MF_00409"/>
    </source>
</evidence>
<evidence type="ECO:0000256" key="5">
    <source>
        <dbReference type="ARBA" id="ARBA00022516"/>
    </source>
</evidence>
<dbReference type="GO" id="GO:0009245">
    <property type="term" value="P:lipid A biosynthetic process"/>
    <property type="evidence" value="ECO:0007669"/>
    <property type="project" value="UniProtKB-UniRule"/>
</dbReference>
<evidence type="ECO:0000256" key="6">
    <source>
        <dbReference type="ARBA" id="ARBA00022556"/>
    </source>
</evidence>
<evidence type="ECO:0000313" key="15">
    <source>
        <dbReference type="EMBL" id="CAA6801526.1"/>
    </source>
</evidence>
<evidence type="ECO:0000256" key="1">
    <source>
        <dbReference type="ARBA" id="ARBA00002274"/>
    </source>
</evidence>
<name>A0A6S6S5K3_9BACT</name>
<keyword evidence="14" id="KW-1133">Transmembrane helix</keyword>
<evidence type="ECO:0000256" key="9">
    <source>
        <dbReference type="ARBA" id="ARBA00022777"/>
    </source>
</evidence>
<comment type="function">
    <text evidence="1 13">Transfers the gamma-phosphate of ATP to the 4'-position of a tetraacyldisaccharide 1-phosphate intermediate (termed DS-1-P) to form tetraacyldisaccharide 1,4'-bis-phosphate (lipid IVA).</text>
</comment>
<accession>A0A6S6S5K3</accession>
<dbReference type="GO" id="GO:0005524">
    <property type="term" value="F:ATP binding"/>
    <property type="evidence" value="ECO:0007669"/>
    <property type="project" value="UniProtKB-UniRule"/>
</dbReference>
<proteinExistence type="inferred from homology"/>
<protein>
    <recommendedName>
        <fullName evidence="4 13">Tetraacyldisaccharide 4'-kinase</fullName>
        <ecNumber evidence="3 13">2.7.1.130</ecNumber>
    </recommendedName>
    <alternativeName>
        <fullName evidence="12 13">Lipid A 4'-kinase</fullName>
    </alternativeName>
</protein>
<dbReference type="GO" id="GO:0005886">
    <property type="term" value="C:plasma membrane"/>
    <property type="evidence" value="ECO:0007669"/>
    <property type="project" value="TreeGrafter"/>
</dbReference>
<feature type="binding site" evidence="13">
    <location>
        <begin position="77"/>
        <end position="84"/>
    </location>
    <ligand>
        <name>ATP</name>
        <dbReference type="ChEBI" id="CHEBI:30616"/>
    </ligand>
</feature>
<dbReference type="HAMAP" id="MF_00409">
    <property type="entry name" value="LpxK"/>
    <property type="match status" value="1"/>
</dbReference>
<dbReference type="AlphaFoldDB" id="A0A6S6S5K3"/>
<evidence type="ECO:0000256" key="12">
    <source>
        <dbReference type="ARBA" id="ARBA00029757"/>
    </source>
</evidence>
<dbReference type="NCBIfam" id="NF001892">
    <property type="entry name" value="PRK00652.1-5"/>
    <property type="match status" value="1"/>
</dbReference>
<reference evidence="15" key="1">
    <citation type="submission" date="2020-01" db="EMBL/GenBank/DDBJ databases">
        <authorList>
            <person name="Meier V. D."/>
            <person name="Meier V D."/>
        </authorList>
    </citation>
    <scope>NUCLEOTIDE SEQUENCE</scope>
    <source>
        <strain evidence="15">HLG_WM_MAG_06</strain>
    </source>
</reference>
<comment type="catalytic activity">
    <reaction evidence="13">
        <text>a lipid A disaccharide + ATP = a lipid IVA + ADP + H(+)</text>
        <dbReference type="Rhea" id="RHEA:67840"/>
        <dbReference type="ChEBI" id="CHEBI:15378"/>
        <dbReference type="ChEBI" id="CHEBI:30616"/>
        <dbReference type="ChEBI" id="CHEBI:176343"/>
        <dbReference type="ChEBI" id="CHEBI:176425"/>
        <dbReference type="ChEBI" id="CHEBI:456216"/>
        <dbReference type="EC" id="2.7.1.130"/>
    </reaction>
</comment>
<evidence type="ECO:0000256" key="3">
    <source>
        <dbReference type="ARBA" id="ARBA00012071"/>
    </source>
</evidence>
<organism evidence="15">
    <name type="scientific">uncultured Sulfurovum sp</name>
    <dbReference type="NCBI Taxonomy" id="269237"/>
    <lineage>
        <taxon>Bacteria</taxon>
        <taxon>Pseudomonadati</taxon>
        <taxon>Campylobacterota</taxon>
        <taxon>Epsilonproteobacteria</taxon>
        <taxon>Campylobacterales</taxon>
        <taxon>Sulfurovaceae</taxon>
        <taxon>Sulfurovum</taxon>
        <taxon>environmental samples</taxon>
    </lineage>
</organism>
<dbReference type="UniPathway" id="UPA00359">
    <property type="reaction ID" value="UER00482"/>
</dbReference>
<evidence type="ECO:0000256" key="4">
    <source>
        <dbReference type="ARBA" id="ARBA00016436"/>
    </source>
</evidence>
<gene>
    <name evidence="13" type="primary">lpxK</name>
    <name evidence="15" type="ORF">HELGO_WM12672</name>
</gene>
<dbReference type="NCBIfam" id="TIGR00682">
    <property type="entry name" value="lpxK"/>
    <property type="match status" value="1"/>
</dbReference>
<keyword evidence="8 13" id="KW-0547">Nucleotide-binding</keyword>
<dbReference type="SUPFAM" id="SSF52540">
    <property type="entry name" value="P-loop containing nucleoside triphosphate hydrolases"/>
    <property type="match status" value="1"/>
</dbReference>
<keyword evidence="14" id="KW-0812">Transmembrane</keyword>